<dbReference type="Gene3D" id="1.10.287.470">
    <property type="entry name" value="Helix hairpin bin"/>
    <property type="match status" value="1"/>
</dbReference>
<dbReference type="Gene3D" id="2.40.420.20">
    <property type="match status" value="1"/>
</dbReference>
<dbReference type="InterPro" id="IPR058625">
    <property type="entry name" value="MdtA-like_BSH"/>
</dbReference>
<protein>
    <submittedName>
        <fullName evidence="5">Efflux transporter periplasmic adaptor subunit</fullName>
    </submittedName>
</protein>
<dbReference type="PANTHER" id="PTHR30469">
    <property type="entry name" value="MULTIDRUG RESISTANCE PROTEIN MDTA"/>
    <property type="match status" value="1"/>
</dbReference>
<comment type="caution">
    <text evidence="5">The sequence shown here is derived from an EMBL/GenBank/DDBJ whole genome shotgun (WGS) entry which is preliminary data.</text>
</comment>
<evidence type="ECO:0000256" key="3">
    <source>
        <dbReference type="SAM" id="MobiDB-lite"/>
    </source>
</evidence>
<dbReference type="EMBL" id="PDEQ01000005">
    <property type="protein sequence ID" value="PEN13133.1"/>
    <property type="molecule type" value="Genomic_DNA"/>
</dbReference>
<dbReference type="Gene3D" id="2.40.30.170">
    <property type="match status" value="1"/>
</dbReference>
<feature type="coiled-coil region" evidence="2">
    <location>
        <begin position="107"/>
        <end position="183"/>
    </location>
</feature>
<dbReference type="OrthoDB" id="9813047at2"/>
<organism evidence="5 6">
    <name type="scientific">Longibacter salinarum</name>
    <dbReference type="NCBI Taxonomy" id="1850348"/>
    <lineage>
        <taxon>Bacteria</taxon>
        <taxon>Pseudomonadati</taxon>
        <taxon>Rhodothermota</taxon>
        <taxon>Rhodothermia</taxon>
        <taxon>Rhodothermales</taxon>
        <taxon>Salisaetaceae</taxon>
        <taxon>Longibacter</taxon>
    </lineage>
</organism>
<sequence>MKTYLVGAGIIGSGILLAVLLGVFAPAPKKSAPPPTAPLVNTASVDVRTGSLYVHGTGTVRPTEEITLTAEVAGRIVSTSKALVSGGRFDAGDVLAQIDPSDYRNAVRQAEAQVTQAEFAVLQAEEEVAVAREEYGRIKERTGRAPEPDSTNLGRLIFREPQLRRAEANLESARATLDDARTRLSRTRITVPFDGIVRSRQATRGSYVGPGTPIATVYATDAVEIVVSLPSSKAQLIDELWSANQQLSPSKLPATVSSDFGGQSFTWDGYVDRVEGAVDAQTRTIDVVVRVQNPYDPMPTVASQRSEGPGTKGRPPLSIGKFVSVDIQAQRDANYVVIPRNALRSREADASPVVWTVVGDTMLVERGVRPIQTVESTTYLAADPALSPGTSVITTDLRVYADSMRVRVQQ</sequence>
<dbReference type="RefSeq" id="WP_098075725.1">
    <property type="nucleotide sequence ID" value="NZ_PDEQ01000005.1"/>
</dbReference>
<gene>
    <name evidence="5" type="ORF">CRI94_10820</name>
</gene>
<proteinExistence type="inferred from homology"/>
<evidence type="ECO:0000256" key="1">
    <source>
        <dbReference type="ARBA" id="ARBA00009477"/>
    </source>
</evidence>
<dbReference type="PANTHER" id="PTHR30469:SF12">
    <property type="entry name" value="MULTIDRUG RESISTANCE PROTEIN MDTA"/>
    <property type="match status" value="1"/>
</dbReference>
<keyword evidence="6" id="KW-1185">Reference proteome</keyword>
<accession>A0A2A8CWY5</accession>
<evidence type="ECO:0000313" key="6">
    <source>
        <dbReference type="Proteomes" id="UP000220102"/>
    </source>
</evidence>
<dbReference type="Pfam" id="PF25917">
    <property type="entry name" value="BSH_RND"/>
    <property type="match status" value="1"/>
</dbReference>
<evidence type="ECO:0000313" key="5">
    <source>
        <dbReference type="EMBL" id="PEN13133.1"/>
    </source>
</evidence>
<feature type="domain" description="Multidrug resistance protein MdtA-like barrel-sandwich hybrid" evidence="4">
    <location>
        <begin position="65"/>
        <end position="217"/>
    </location>
</feature>
<keyword evidence="2" id="KW-0175">Coiled coil</keyword>
<dbReference type="SUPFAM" id="SSF111369">
    <property type="entry name" value="HlyD-like secretion proteins"/>
    <property type="match status" value="1"/>
</dbReference>
<reference evidence="5 6" key="1">
    <citation type="submission" date="2017-10" db="EMBL/GenBank/DDBJ databases">
        <title>Draft genome of Longibacter Salinarum.</title>
        <authorList>
            <person name="Goh K.M."/>
            <person name="Shamsir M.S."/>
            <person name="Lim S.W."/>
        </authorList>
    </citation>
    <scope>NUCLEOTIDE SEQUENCE [LARGE SCALE GENOMIC DNA]</scope>
    <source>
        <strain evidence="5 6">KCTC 52045</strain>
    </source>
</reference>
<comment type="similarity">
    <text evidence="1">Belongs to the membrane fusion protein (MFP) (TC 8.A.1) family.</text>
</comment>
<dbReference type="GO" id="GO:1990281">
    <property type="term" value="C:efflux pump complex"/>
    <property type="evidence" value="ECO:0007669"/>
    <property type="project" value="TreeGrafter"/>
</dbReference>
<dbReference type="AlphaFoldDB" id="A0A2A8CWY5"/>
<dbReference type="InterPro" id="IPR006143">
    <property type="entry name" value="RND_pump_MFP"/>
</dbReference>
<feature type="region of interest" description="Disordered" evidence="3">
    <location>
        <begin position="296"/>
        <end position="316"/>
    </location>
</feature>
<dbReference type="GO" id="GO:0015562">
    <property type="term" value="F:efflux transmembrane transporter activity"/>
    <property type="evidence" value="ECO:0007669"/>
    <property type="project" value="TreeGrafter"/>
</dbReference>
<dbReference type="NCBIfam" id="TIGR01730">
    <property type="entry name" value="RND_mfp"/>
    <property type="match status" value="1"/>
</dbReference>
<evidence type="ECO:0000256" key="2">
    <source>
        <dbReference type="SAM" id="Coils"/>
    </source>
</evidence>
<evidence type="ECO:0000259" key="4">
    <source>
        <dbReference type="Pfam" id="PF25917"/>
    </source>
</evidence>
<name>A0A2A8CWY5_9BACT</name>
<dbReference type="Gene3D" id="2.40.50.100">
    <property type="match status" value="1"/>
</dbReference>
<dbReference type="Proteomes" id="UP000220102">
    <property type="component" value="Unassembled WGS sequence"/>
</dbReference>